<dbReference type="InParanoid" id="B9N3Y3"/>
<feature type="domain" description="X8" evidence="4">
    <location>
        <begin position="62"/>
        <end position="140"/>
    </location>
</feature>
<sequence>MDFVPRNIQCMQSSYIAVVGGGGGTHQWSSFLTPEELVLILQRASVNVKEMAGFVHSPLTGRWSLSDDISVNFIAFGTKDVFDRGPIQQGGACFEPNTIASHAAYDMNLFYQTSDKNPWNCDFSQSAIFSSNNPTKFSQNTSFLVLLIPLHVTAFAHKLQAIKLALTLVSAPEEDPCTEPFGGDGCFLT</sequence>
<reference evidence="5 6" key="1">
    <citation type="journal article" date="2006" name="Science">
        <title>The genome of black cottonwood, Populus trichocarpa (Torr. &amp; Gray).</title>
        <authorList>
            <person name="Tuskan G.A."/>
            <person name="Difazio S."/>
            <person name="Jansson S."/>
            <person name="Bohlmann J."/>
            <person name="Grigoriev I."/>
            <person name="Hellsten U."/>
            <person name="Putnam N."/>
            <person name="Ralph S."/>
            <person name="Rombauts S."/>
            <person name="Salamov A."/>
            <person name="Schein J."/>
            <person name="Sterck L."/>
            <person name="Aerts A."/>
            <person name="Bhalerao R.R."/>
            <person name="Bhalerao R.P."/>
            <person name="Blaudez D."/>
            <person name="Boerjan W."/>
            <person name="Brun A."/>
            <person name="Brunner A."/>
            <person name="Busov V."/>
            <person name="Campbell M."/>
            <person name="Carlson J."/>
            <person name="Chalot M."/>
            <person name="Chapman J."/>
            <person name="Chen G.L."/>
            <person name="Cooper D."/>
            <person name="Coutinho P.M."/>
            <person name="Couturier J."/>
            <person name="Covert S."/>
            <person name="Cronk Q."/>
            <person name="Cunningham R."/>
            <person name="Davis J."/>
            <person name="Degroeve S."/>
            <person name="Dejardin A."/>
            <person name="Depamphilis C."/>
            <person name="Detter J."/>
            <person name="Dirks B."/>
            <person name="Dubchak I."/>
            <person name="Duplessis S."/>
            <person name="Ehlting J."/>
            <person name="Ellis B."/>
            <person name="Gendler K."/>
            <person name="Goodstein D."/>
            <person name="Gribskov M."/>
            <person name="Grimwood J."/>
            <person name="Groover A."/>
            <person name="Gunter L."/>
            <person name="Hamberger B."/>
            <person name="Heinze B."/>
            <person name="Helariutta Y."/>
            <person name="Henrissat B."/>
            <person name="Holligan D."/>
            <person name="Holt R."/>
            <person name="Huang W."/>
            <person name="Islam-Faridi N."/>
            <person name="Jones S."/>
            <person name="Jones-Rhoades M."/>
            <person name="Jorgensen R."/>
            <person name="Joshi C."/>
            <person name="Kangasjarvi J."/>
            <person name="Karlsson J."/>
            <person name="Kelleher C."/>
            <person name="Kirkpatrick R."/>
            <person name="Kirst M."/>
            <person name="Kohler A."/>
            <person name="Kalluri U."/>
            <person name="Larimer F."/>
            <person name="Leebens-Mack J."/>
            <person name="Leple J.C."/>
            <person name="Locascio P."/>
            <person name="Lou Y."/>
            <person name="Lucas S."/>
            <person name="Martin F."/>
            <person name="Montanini B."/>
            <person name="Napoli C."/>
            <person name="Nelson D.R."/>
            <person name="Nelson C."/>
            <person name="Nieminen K."/>
            <person name="Nilsson O."/>
            <person name="Pereda V."/>
            <person name="Peter G."/>
            <person name="Philippe R."/>
            <person name="Pilate G."/>
            <person name="Poliakov A."/>
            <person name="Razumovskaya J."/>
            <person name="Richardson P."/>
            <person name="Rinaldi C."/>
            <person name="Ritland K."/>
            <person name="Rouze P."/>
            <person name="Ryaboy D."/>
            <person name="Schmutz J."/>
            <person name="Schrader J."/>
            <person name="Segerman B."/>
            <person name="Shin H."/>
            <person name="Siddiqui A."/>
            <person name="Sterky F."/>
            <person name="Terry A."/>
            <person name="Tsai C.J."/>
            <person name="Uberbacher E."/>
            <person name="Unneberg P."/>
            <person name="Vahala J."/>
            <person name="Wall K."/>
            <person name="Wessler S."/>
            <person name="Yang G."/>
            <person name="Yin T."/>
            <person name="Douglas C."/>
            <person name="Marra M."/>
            <person name="Sandberg G."/>
            <person name="Van de Peer Y."/>
            <person name="Rokhsar D."/>
        </authorList>
    </citation>
    <scope>NUCLEOTIDE SEQUENCE [LARGE SCALE GENOMIC DNA]</scope>
    <source>
        <strain evidence="6">cv. Nisqually</strain>
    </source>
</reference>
<keyword evidence="6" id="KW-1185">Reference proteome</keyword>
<accession>B9N3Y3</accession>
<keyword evidence="3" id="KW-0732">Signal</keyword>
<dbReference type="GO" id="GO:0005886">
    <property type="term" value="C:plasma membrane"/>
    <property type="evidence" value="ECO:0007669"/>
    <property type="project" value="UniProtKB-SubCell"/>
</dbReference>
<proteinExistence type="predicted"/>
<keyword evidence="2" id="KW-0325">Glycoprotein</keyword>
<dbReference type="InterPro" id="IPR044788">
    <property type="entry name" value="X8_dom_prot"/>
</dbReference>
<keyword evidence="2" id="KW-0449">Lipoprotein</keyword>
<organism evidence="5 6">
    <name type="scientific">Populus trichocarpa</name>
    <name type="common">Western balsam poplar</name>
    <name type="synonym">Populus balsamifera subsp. trichocarpa</name>
    <dbReference type="NCBI Taxonomy" id="3694"/>
    <lineage>
        <taxon>Eukaryota</taxon>
        <taxon>Viridiplantae</taxon>
        <taxon>Streptophyta</taxon>
        <taxon>Embryophyta</taxon>
        <taxon>Tracheophyta</taxon>
        <taxon>Spermatophyta</taxon>
        <taxon>Magnoliopsida</taxon>
        <taxon>eudicotyledons</taxon>
        <taxon>Gunneridae</taxon>
        <taxon>Pentapetalae</taxon>
        <taxon>rosids</taxon>
        <taxon>fabids</taxon>
        <taxon>Malpighiales</taxon>
        <taxon>Salicaceae</taxon>
        <taxon>Saliceae</taxon>
        <taxon>Populus</taxon>
    </lineage>
</organism>
<evidence type="ECO:0000313" key="5">
    <source>
        <dbReference type="EMBL" id="PNT05636.1"/>
    </source>
</evidence>
<dbReference type="InterPro" id="IPR029063">
    <property type="entry name" value="SAM-dependent_MTases_sf"/>
</dbReference>
<dbReference type="EMBL" id="CM009303">
    <property type="protein sequence ID" value="PNT05636.1"/>
    <property type="molecule type" value="Genomic_DNA"/>
</dbReference>
<dbReference type="Proteomes" id="UP000006729">
    <property type="component" value="Chromosome 14"/>
</dbReference>
<dbReference type="PANTHER" id="PTHR31044:SF121">
    <property type="entry name" value="X8 DOMAIN-CONTAINING PROTEIN"/>
    <property type="match status" value="1"/>
</dbReference>
<evidence type="ECO:0000256" key="3">
    <source>
        <dbReference type="ARBA" id="ARBA00022729"/>
    </source>
</evidence>
<evidence type="ECO:0000259" key="4">
    <source>
        <dbReference type="SMART" id="SM00768"/>
    </source>
</evidence>
<dbReference type="Pfam" id="PF07983">
    <property type="entry name" value="X8"/>
    <property type="match status" value="1"/>
</dbReference>
<evidence type="ECO:0000256" key="2">
    <source>
        <dbReference type="ARBA" id="ARBA00022622"/>
    </source>
</evidence>
<protein>
    <recommendedName>
        <fullName evidence="4">X8 domain-containing protein</fullName>
    </recommendedName>
</protein>
<comment type="subcellular location">
    <subcellularLocation>
        <location evidence="1">Cell membrane</location>
        <topology evidence="1">Lipid-anchor</topology>
        <topology evidence="1">GPI-anchor</topology>
    </subcellularLocation>
</comment>
<keyword evidence="2" id="KW-0472">Membrane</keyword>
<dbReference type="SMART" id="SM00768">
    <property type="entry name" value="X8"/>
    <property type="match status" value="1"/>
</dbReference>
<gene>
    <name evidence="5" type="ORF">POPTR_014G183700</name>
</gene>
<dbReference type="Gene3D" id="3.40.50.150">
    <property type="entry name" value="Vaccinia Virus protein VP39"/>
    <property type="match status" value="1"/>
</dbReference>
<evidence type="ECO:0000313" key="6">
    <source>
        <dbReference type="Proteomes" id="UP000006729"/>
    </source>
</evidence>
<name>B9N3Y3_POPTR</name>
<keyword evidence="2" id="KW-0336">GPI-anchor</keyword>
<dbReference type="PANTHER" id="PTHR31044">
    <property type="entry name" value="BETA-1,3 GLUCANASE"/>
    <property type="match status" value="1"/>
</dbReference>
<dbReference type="STRING" id="3694.B9N3Y3"/>
<dbReference type="GO" id="GO:0009506">
    <property type="term" value="C:plasmodesma"/>
    <property type="evidence" value="ECO:0007669"/>
    <property type="project" value="UniProtKB-ARBA"/>
</dbReference>
<evidence type="ECO:0000256" key="1">
    <source>
        <dbReference type="ARBA" id="ARBA00004609"/>
    </source>
</evidence>
<dbReference type="AlphaFoldDB" id="B9N3Y3"/>
<dbReference type="InterPro" id="IPR012946">
    <property type="entry name" value="X8"/>
</dbReference>
<dbReference type="GO" id="GO:0098552">
    <property type="term" value="C:side of membrane"/>
    <property type="evidence" value="ECO:0007669"/>
    <property type="project" value="UniProtKB-KW"/>
</dbReference>